<accession>A0ABT3P1B6</accession>
<comment type="caution">
    <text evidence="1">The sequence shown here is derived from an EMBL/GenBank/DDBJ whole genome shotgun (WGS) entry which is preliminary data.</text>
</comment>
<dbReference type="Proteomes" id="UP001526430">
    <property type="component" value="Unassembled WGS sequence"/>
</dbReference>
<name>A0ABT3P1B6_9PROT</name>
<evidence type="ECO:0000313" key="1">
    <source>
        <dbReference type="EMBL" id="MCW8088210.1"/>
    </source>
</evidence>
<protein>
    <submittedName>
        <fullName evidence="1">Uncharacterized protein</fullName>
    </submittedName>
</protein>
<proteinExistence type="predicted"/>
<evidence type="ECO:0000313" key="2">
    <source>
        <dbReference type="Proteomes" id="UP001526430"/>
    </source>
</evidence>
<organism evidence="1 2">
    <name type="scientific">Sabulicella glaciei</name>
    <dbReference type="NCBI Taxonomy" id="2984948"/>
    <lineage>
        <taxon>Bacteria</taxon>
        <taxon>Pseudomonadati</taxon>
        <taxon>Pseudomonadota</taxon>
        <taxon>Alphaproteobacteria</taxon>
        <taxon>Acetobacterales</taxon>
        <taxon>Acetobacteraceae</taxon>
        <taxon>Sabulicella</taxon>
    </lineage>
</organism>
<gene>
    <name evidence="1" type="ORF">OF850_21680</name>
</gene>
<dbReference type="EMBL" id="JAPFQI010000029">
    <property type="protein sequence ID" value="MCW8088210.1"/>
    <property type="molecule type" value="Genomic_DNA"/>
</dbReference>
<dbReference type="RefSeq" id="WP_301592410.1">
    <property type="nucleotide sequence ID" value="NZ_JAPFQI010000029.1"/>
</dbReference>
<sequence length="53" mass="5971">MRIKMCIPAWAVDAFLKNKRLPLDPIEAAQDLSKRPDDMGFIVTMHARTSLSA</sequence>
<keyword evidence="2" id="KW-1185">Reference proteome</keyword>
<reference evidence="1 2" key="1">
    <citation type="submission" date="2022-10" db="EMBL/GenBank/DDBJ databases">
        <title>Roseococcus glaciei nov., sp. nov., isolated from glacier.</title>
        <authorList>
            <person name="Liu Q."/>
            <person name="Xin Y.-H."/>
        </authorList>
    </citation>
    <scope>NUCLEOTIDE SEQUENCE [LARGE SCALE GENOMIC DNA]</scope>
    <source>
        <strain evidence="1 2">MDT2-1-1</strain>
    </source>
</reference>